<evidence type="ECO:0000259" key="9">
    <source>
        <dbReference type="PROSITE" id="PS50893"/>
    </source>
</evidence>
<evidence type="ECO:0000313" key="10">
    <source>
        <dbReference type="EMBL" id="MDW5597069.1"/>
    </source>
</evidence>
<dbReference type="GO" id="GO:0005524">
    <property type="term" value="F:ATP binding"/>
    <property type="evidence" value="ECO:0007669"/>
    <property type="project" value="UniProtKB-KW"/>
</dbReference>
<organism evidence="10 11">
    <name type="scientific">Conexibacter stalactiti</name>
    <dbReference type="NCBI Taxonomy" id="1940611"/>
    <lineage>
        <taxon>Bacteria</taxon>
        <taxon>Bacillati</taxon>
        <taxon>Actinomycetota</taxon>
        <taxon>Thermoleophilia</taxon>
        <taxon>Solirubrobacterales</taxon>
        <taxon>Conexibacteraceae</taxon>
        <taxon>Conexibacter</taxon>
    </lineage>
</organism>
<dbReference type="Proteomes" id="UP001284601">
    <property type="component" value="Unassembled WGS sequence"/>
</dbReference>
<name>A0ABU4HV53_9ACTN</name>
<keyword evidence="4" id="KW-0677">Repeat</keyword>
<sequence length="511" mass="54519">MSATDATAPPLLRATGITKRYPGVRALDGVALELRNGEAVGLVGENGSGKSTLLKILAGRIAPDEGTIEIDGAPVRWSSPARALDSGIALIAQEVHVQDELSVAENLLGQQLPRRRFGAIDWSAAARSARELLDSIGLAHVSPTLRTGRLSLHDQQMLSIAKVVRLRPRVALFDEPTSSLTAAEIERLYAMIAQLRAGGTAIVYITHRLQEYFDLTDRVVVLRDGQLVAESATTEIDENGLVERMVGRRLVRLFERPAEKDAERPPRPTALRVRGLTTRTLRGIDLEVAAGEIVGIAGQAGCGRSSLAGTLFGQWPYDGEIAVDGAPVALGSAARAVRAGIALVPEDRKRQGLVLSMSIAENLAMPSWRDVARGGVRRPAAETAWAEGLRERFGIRAVSVATVAGALSGGNQQKIVIAKWAARGLRVLVLDEPTRGVDVGAKAEIYRIVESLAAEGVAVLVISSELHEVMRLADRVVVMAHGELVGEMRGRDATEEAITAMAFAAGKESEV</sequence>
<dbReference type="InterPro" id="IPR003439">
    <property type="entry name" value="ABC_transporter-like_ATP-bd"/>
</dbReference>
<protein>
    <submittedName>
        <fullName evidence="10">Sugar ABC transporter ATP-binding protein</fullName>
    </submittedName>
</protein>
<evidence type="ECO:0000256" key="8">
    <source>
        <dbReference type="ARBA" id="ARBA00023136"/>
    </source>
</evidence>
<evidence type="ECO:0000256" key="1">
    <source>
        <dbReference type="ARBA" id="ARBA00022448"/>
    </source>
</evidence>
<dbReference type="Pfam" id="PF00005">
    <property type="entry name" value="ABC_tran"/>
    <property type="match status" value="2"/>
</dbReference>
<dbReference type="SMART" id="SM00382">
    <property type="entry name" value="AAA"/>
    <property type="match status" value="2"/>
</dbReference>
<keyword evidence="1" id="KW-0813">Transport</keyword>
<dbReference type="PANTHER" id="PTHR43790">
    <property type="entry name" value="CARBOHYDRATE TRANSPORT ATP-BINDING PROTEIN MG119-RELATED"/>
    <property type="match status" value="1"/>
</dbReference>
<evidence type="ECO:0000256" key="6">
    <source>
        <dbReference type="ARBA" id="ARBA00022840"/>
    </source>
</evidence>
<dbReference type="PROSITE" id="PS50893">
    <property type="entry name" value="ABC_TRANSPORTER_2"/>
    <property type="match status" value="2"/>
</dbReference>
<dbReference type="InterPro" id="IPR017871">
    <property type="entry name" value="ABC_transporter-like_CS"/>
</dbReference>
<accession>A0ABU4HV53</accession>
<keyword evidence="6 10" id="KW-0067">ATP-binding</keyword>
<evidence type="ECO:0000256" key="5">
    <source>
        <dbReference type="ARBA" id="ARBA00022741"/>
    </source>
</evidence>
<dbReference type="PANTHER" id="PTHR43790:SF3">
    <property type="entry name" value="D-ALLOSE IMPORT ATP-BINDING PROTEIN ALSA-RELATED"/>
    <property type="match status" value="1"/>
</dbReference>
<feature type="domain" description="ABC transporter" evidence="9">
    <location>
        <begin position="266"/>
        <end position="506"/>
    </location>
</feature>
<keyword evidence="2" id="KW-1003">Cell membrane</keyword>
<comment type="caution">
    <text evidence="10">The sequence shown here is derived from an EMBL/GenBank/DDBJ whole genome shotgun (WGS) entry which is preliminary data.</text>
</comment>
<evidence type="ECO:0000256" key="3">
    <source>
        <dbReference type="ARBA" id="ARBA00022597"/>
    </source>
</evidence>
<dbReference type="EMBL" id="JAWSTH010000073">
    <property type="protein sequence ID" value="MDW5597069.1"/>
    <property type="molecule type" value="Genomic_DNA"/>
</dbReference>
<evidence type="ECO:0000256" key="7">
    <source>
        <dbReference type="ARBA" id="ARBA00022967"/>
    </source>
</evidence>
<keyword evidence="5" id="KW-0547">Nucleotide-binding</keyword>
<keyword evidence="3" id="KW-0762">Sugar transport</keyword>
<proteinExistence type="predicted"/>
<dbReference type="PROSITE" id="PS00211">
    <property type="entry name" value="ABC_TRANSPORTER_1"/>
    <property type="match status" value="1"/>
</dbReference>
<gene>
    <name evidence="10" type="ORF">R7226_22165</name>
</gene>
<dbReference type="CDD" id="cd03216">
    <property type="entry name" value="ABC_Carb_Monos_I"/>
    <property type="match status" value="1"/>
</dbReference>
<dbReference type="InterPro" id="IPR027417">
    <property type="entry name" value="P-loop_NTPase"/>
</dbReference>
<reference evidence="11" key="1">
    <citation type="submission" date="2023-07" db="EMBL/GenBank/DDBJ databases">
        <title>Conexibacter stalactiti sp. nov., isolated from stalactites in a lava cave and emended description of the genus Conexibacter.</title>
        <authorList>
            <person name="Lee S.D."/>
        </authorList>
    </citation>
    <scope>NUCLEOTIDE SEQUENCE [LARGE SCALE GENOMIC DNA]</scope>
    <source>
        <strain evidence="11">KCTC 39840</strain>
    </source>
</reference>
<evidence type="ECO:0000313" key="11">
    <source>
        <dbReference type="Proteomes" id="UP001284601"/>
    </source>
</evidence>
<keyword evidence="8" id="KW-0472">Membrane</keyword>
<evidence type="ECO:0000256" key="2">
    <source>
        <dbReference type="ARBA" id="ARBA00022475"/>
    </source>
</evidence>
<keyword evidence="11" id="KW-1185">Reference proteome</keyword>
<dbReference type="InterPro" id="IPR050107">
    <property type="entry name" value="ABC_carbohydrate_import_ATPase"/>
</dbReference>
<feature type="domain" description="ABC transporter" evidence="9">
    <location>
        <begin position="12"/>
        <end position="249"/>
    </location>
</feature>
<dbReference type="RefSeq" id="WP_318599512.1">
    <property type="nucleotide sequence ID" value="NZ_JAYWIT010000073.1"/>
</dbReference>
<dbReference type="InterPro" id="IPR003593">
    <property type="entry name" value="AAA+_ATPase"/>
</dbReference>
<dbReference type="CDD" id="cd03215">
    <property type="entry name" value="ABC_Carb_Monos_II"/>
    <property type="match status" value="1"/>
</dbReference>
<dbReference type="SUPFAM" id="SSF52540">
    <property type="entry name" value="P-loop containing nucleoside triphosphate hydrolases"/>
    <property type="match status" value="2"/>
</dbReference>
<keyword evidence="7" id="KW-1278">Translocase</keyword>
<evidence type="ECO:0000256" key="4">
    <source>
        <dbReference type="ARBA" id="ARBA00022737"/>
    </source>
</evidence>
<dbReference type="Gene3D" id="3.40.50.300">
    <property type="entry name" value="P-loop containing nucleotide triphosphate hydrolases"/>
    <property type="match status" value="2"/>
</dbReference>